<evidence type="ECO:0000256" key="1">
    <source>
        <dbReference type="ARBA" id="ARBA00023015"/>
    </source>
</evidence>
<dbReference type="InterPro" id="IPR009057">
    <property type="entry name" value="Homeodomain-like_sf"/>
</dbReference>
<feature type="domain" description="HTH araC/xylS-type" evidence="4">
    <location>
        <begin position="140"/>
        <end position="238"/>
    </location>
</feature>
<keyword evidence="2" id="KW-0238">DNA-binding</keyword>
<dbReference type="PROSITE" id="PS01124">
    <property type="entry name" value="HTH_ARAC_FAMILY_2"/>
    <property type="match status" value="1"/>
</dbReference>
<dbReference type="InterPro" id="IPR020449">
    <property type="entry name" value="Tscrpt_reg_AraC-type_HTH"/>
</dbReference>
<evidence type="ECO:0000313" key="6">
    <source>
        <dbReference type="Proteomes" id="UP000619376"/>
    </source>
</evidence>
<sequence>MGMGLLPTSSLPAATLAGLTDLLDVLPDTVAFVKDAHGRYLYANRTLLTRLRLTRQEELIGRLAQDVFPGGLGTTYTRQDARVLAGHDLTEHLELHLYPGGQTGWCLTTKRALHERGAAVGLVGLSRDLALPAAHASALAAAVSRLHAEYAGPLSVAQLARTAGLSVSAFERQTRRVYGLTPTQLLTRVRVDAATALLRSSDRPVAQVAVECGYFDHSAFTRAFRAAVGLTPSAYRAFIRAQG</sequence>
<keyword evidence="1" id="KW-0805">Transcription regulation</keyword>
<dbReference type="Pfam" id="PF08448">
    <property type="entry name" value="PAS_4"/>
    <property type="match status" value="1"/>
</dbReference>
<evidence type="ECO:0000313" key="5">
    <source>
        <dbReference type="EMBL" id="GHF28450.1"/>
    </source>
</evidence>
<keyword evidence="6" id="KW-1185">Reference proteome</keyword>
<gene>
    <name evidence="5" type="ORF">GCM10017781_00480</name>
</gene>
<organism evidence="5 6">
    <name type="scientific">Deinococcus metalli</name>
    <dbReference type="NCBI Taxonomy" id="1141878"/>
    <lineage>
        <taxon>Bacteria</taxon>
        <taxon>Thermotogati</taxon>
        <taxon>Deinococcota</taxon>
        <taxon>Deinococci</taxon>
        <taxon>Deinococcales</taxon>
        <taxon>Deinococcaceae</taxon>
        <taxon>Deinococcus</taxon>
    </lineage>
</organism>
<dbReference type="Pfam" id="PF12833">
    <property type="entry name" value="HTH_18"/>
    <property type="match status" value="1"/>
</dbReference>
<dbReference type="InterPro" id="IPR050204">
    <property type="entry name" value="AraC_XylS_family_regulators"/>
</dbReference>
<evidence type="ECO:0000256" key="2">
    <source>
        <dbReference type="ARBA" id="ARBA00023125"/>
    </source>
</evidence>
<dbReference type="SMART" id="SM00342">
    <property type="entry name" value="HTH_ARAC"/>
    <property type="match status" value="1"/>
</dbReference>
<proteinExistence type="predicted"/>
<dbReference type="SUPFAM" id="SSF55785">
    <property type="entry name" value="PYP-like sensor domain (PAS domain)"/>
    <property type="match status" value="1"/>
</dbReference>
<accession>A0ABQ3JIP9</accession>
<reference evidence="6" key="1">
    <citation type="journal article" date="2019" name="Int. J. Syst. Evol. Microbiol.">
        <title>The Global Catalogue of Microorganisms (GCM) 10K type strain sequencing project: providing services to taxonomists for standard genome sequencing and annotation.</title>
        <authorList>
            <consortium name="The Broad Institute Genomics Platform"/>
            <consortium name="The Broad Institute Genome Sequencing Center for Infectious Disease"/>
            <person name="Wu L."/>
            <person name="Ma J."/>
        </authorList>
    </citation>
    <scope>NUCLEOTIDE SEQUENCE [LARGE SCALE GENOMIC DNA]</scope>
    <source>
        <strain evidence="6">CGMCC 1.18437</strain>
    </source>
</reference>
<keyword evidence="3" id="KW-0804">Transcription</keyword>
<comment type="caution">
    <text evidence="5">The sequence shown here is derived from an EMBL/GenBank/DDBJ whole genome shotgun (WGS) entry which is preliminary data.</text>
</comment>
<dbReference type="InterPro" id="IPR018060">
    <property type="entry name" value="HTH_AraC"/>
</dbReference>
<evidence type="ECO:0000259" key="4">
    <source>
        <dbReference type="PROSITE" id="PS01124"/>
    </source>
</evidence>
<dbReference type="Proteomes" id="UP000619376">
    <property type="component" value="Unassembled WGS sequence"/>
</dbReference>
<dbReference type="InterPro" id="IPR035965">
    <property type="entry name" value="PAS-like_dom_sf"/>
</dbReference>
<dbReference type="PANTHER" id="PTHR46796">
    <property type="entry name" value="HTH-TYPE TRANSCRIPTIONAL ACTIVATOR RHAS-RELATED"/>
    <property type="match status" value="1"/>
</dbReference>
<dbReference type="PANTHER" id="PTHR46796:SF13">
    <property type="entry name" value="HTH-TYPE TRANSCRIPTIONAL ACTIVATOR RHAS"/>
    <property type="match status" value="1"/>
</dbReference>
<name>A0ABQ3JIP9_9DEIO</name>
<dbReference type="SUPFAM" id="SSF46689">
    <property type="entry name" value="Homeodomain-like"/>
    <property type="match status" value="2"/>
</dbReference>
<dbReference type="EMBL" id="BNAJ01000001">
    <property type="protein sequence ID" value="GHF28450.1"/>
    <property type="molecule type" value="Genomic_DNA"/>
</dbReference>
<dbReference type="InterPro" id="IPR013656">
    <property type="entry name" value="PAS_4"/>
</dbReference>
<dbReference type="PROSITE" id="PS00041">
    <property type="entry name" value="HTH_ARAC_FAMILY_1"/>
    <property type="match status" value="1"/>
</dbReference>
<dbReference type="Gene3D" id="1.10.10.60">
    <property type="entry name" value="Homeodomain-like"/>
    <property type="match status" value="2"/>
</dbReference>
<dbReference type="PRINTS" id="PR00032">
    <property type="entry name" value="HTHARAC"/>
</dbReference>
<dbReference type="Gene3D" id="3.30.450.20">
    <property type="entry name" value="PAS domain"/>
    <property type="match status" value="1"/>
</dbReference>
<dbReference type="InterPro" id="IPR018062">
    <property type="entry name" value="HTH_AraC-typ_CS"/>
</dbReference>
<evidence type="ECO:0000256" key="3">
    <source>
        <dbReference type="ARBA" id="ARBA00023163"/>
    </source>
</evidence>
<protein>
    <submittedName>
        <fullName evidence="5">AraC family transcriptional regulator</fullName>
    </submittedName>
</protein>